<proteinExistence type="predicted"/>
<name>A0ABY9WG81_9BACT</name>
<dbReference type="Proteomes" id="UP001611383">
    <property type="component" value="Chromosome"/>
</dbReference>
<keyword evidence="5" id="KW-1185">Reference proteome</keyword>
<feature type="signal peptide" evidence="2">
    <location>
        <begin position="1"/>
        <end position="27"/>
    </location>
</feature>
<sequence length="178" mass="19518">MRSFKSRVSWRWSLLAVLVVGCAHSGAGTTEAPAAASESSAAKLRKEQKVRQLMALTGAEDTGRQMIDMMTGHFQQMSKIPPGFMEKFREMAAQESIVDLLVPVYMKNFSEEDLDAAIAFHGSPAGKRFLAAQPVLLQEAKAVGEQWGVRLAEKTLQALAEEAREQQSEAVSHEGQQL</sequence>
<feature type="chain" id="PRO_5046055777" evidence="2">
    <location>
        <begin position="28"/>
        <end position="178"/>
    </location>
</feature>
<gene>
    <name evidence="4" type="ORF">F0U60_00840</name>
</gene>
<accession>A0ABY9WG81</accession>
<keyword evidence="2" id="KW-0732">Signal</keyword>
<evidence type="ECO:0000313" key="5">
    <source>
        <dbReference type="Proteomes" id="UP001611383"/>
    </source>
</evidence>
<dbReference type="InterPro" id="IPR018637">
    <property type="entry name" value="DUF2059"/>
</dbReference>
<evidence type="ECO:0000259" key="3">
    <source>
        <dbReference type="Pfam" id="PF09832"/>
    </source>
</evidence>
<evidence type="ECO:0000256" key="2">
    <source>
        <dbReference type="SAM" id="SignalP"/>
    </source>
</evidence>
<feature type="coiled-coil region" evidence="1">
    <location>
        <begin position="149"/>
        <end position="176"/>
    </location>
</feature>
<dbReference type="RefSeq" id="WP_395812896.1">
    <property type="nucleotide sequence ID" value="NZ_CP043494.1"/>
</dbReference>
<dbReference type="EMBL" id="CP043494">
    <property type="protein sequence ID" value="WNG42804.1"/>
    <property type="molecule type" value="Genomic_DNA"/>
</dbReference>
<dbReference type="Pfam" id="PF09832">
    <property type="entry name" value="DUF2059"/>
    <property type="match status" value="1"/>
</dbReference>
<evidence type="ECO:0000256" key="1">
    <source>
        <dbReference type="SAM" id="Coils"/>
    </source>
</evidence>
<protein>
    <submittedName>
        <fullName evidence="4">DUF2059 domain-containing protein</fullName>
    </submittedName>
</protein>
<keyword evidence="1" id="KW-0175">Coiled coil</keyword>
<feature type="domain" description="DUF2059" evidence="3">
    <location>
        <begin position="96"/>
        <end position="153"/>
    </location>
</feature>
<evidence type="ECO:0000313" key="4">
    <source>
        <dbReference type="EMBL" id="WNG42804.1"/>
    </source>
</evidence>
<reference evidence="4 5" key="1">
    <citation type="submission" date="2019-08" db="EMBL/GenBank/DDBJ databases">
        <title>Archangium and Cystobacter genomes.</title>
        <authorList>
            <person name="Chen I.-C.K."/>
            <person name="Wielgoss S."/>
        </authorList>
    </citation>
    <scope>NUCLEOTIDE SEQUENCE [LARGE SCALE GENOMIC DNA]</scope>
    <source>
        <strain evidence="4 5">Cbm 6</strain>
    </source>
</reference>
<organism evidence="4 5">
    <name type="scientific">Archangium minus</name>
    <dbReference type="NCBI Taxonomy" id="83450"/>
    <lineage>
        <taxon>Bacteria</taxon>
        <taxon>Pseudomonadati</taxon>
        <taxon>Myxococcota</taxon>
        <taxon>Myxococcia</taxon>
        <taxon>Myxococcales</taxon>
        <taxon>Cystobacterineae</taxon>
        <taxon>Archangiaceae</taxon>
        <taxon>Archangium</taxon>
    </lineage>
</organism>
<dbReference type="PROSITE" id="PS51257">
    <property type="entry name" value="PROKAR_LIPOPROTEIN"/>
    <property type="match status" value="1"/>
</dbReference>